<dbReference type="PROSITE" id="PS50043">
    <property type="entry name" value="HTH_LUXR_2"/>
    <property type="match status" value="1"/>
</dbReference>
<evidence type="ECO:0000313" key="9">
    <source>
        <dbReference type="Proteomes" id="UP000280475"/>
    </source>
</evidence>
<proteinExistence type="predicted"/>
<evidence type="ECO:0000259" key="7">
    <source>
        <dbReference type="PROSITE" id="PS50110"/>
    </source>
</evidence>
<dbReference type="Pfam" id="PF00072">
    <property type="entry name" value="Response_reg"/>
    <property type="match status" value="1"/>
</dbReference>
<dbReference type="InterPro" id="IPR058245">
    <property type="entry name" value="NreC/VraR/RcsB-like_REC"/>
</dbReference>
<evidence type="ECO:0000313" key="8">
    <source>
        <dbReference type="EMBL" id="AYW49178.1"/>
    </source>
</evidence>
<dbReference type="Pfam" id="PF00196">
    <property type="entry name" value="GerE"/>
    <property type="match status" value="1"/>
</dbReference>
<dbReference type="SMART" id="SM00421">
    <property type="entry name" value="HTH_LUXR"/>
    <property type="match status" value="1"/>
</dbReference>
<dbReference type="PANTHER" id="PTHR43214:SF40">
    <property type="entry name" value="TRANSCRIPTIONAL REGULATORY PROTEIN LNRK"/>
    <property type="match status" value="1"/>
</dbReference>
<evidence type="ECO:0000256" key="3">
    <source>
        <dbReference type="ARBA" id="ARBA00023125"/>
    </source>
</evidence>
<dbReference type="InterPro" id="IPR001789">
    <property type="entry name" value="Sig_transdc_resp-reg_receiver"/>
</dbReference>
<dbReference type="EMBL" id="CP027768">
    <property type="protein sequence ID" value="AYW49178.1"/>
    <property type="molecule type" value="Genomic_DNA"/>
</dbReference>
<dbReference type="Gene3D" id="3.40.50.2300">
    <property type="match status" value="1"/>
</dbReference>
<feature type="domain" description="HTH luxR-type" evidence="6">
    <location>
        <begin position="144"/>
        <end position="209"/>
    </location>
</feature>
<protein>
    <submittedName>
        <fullName evidence="8">DNA-binding response regulator</fullName>
    </submittedName>
</protein>
<dbReference type="GO" id="GO:0006355">
    <property type="term" value="P:regulation of DNA-templated transcription"/>
    <property type="evidence" value="ECO:0007669"/>
    <property type="project" value="InterPro"/>
</dbReference>
<evidence type="ECO:0000256" key="2">
    <source>
        <dbReference type="ARBA" id="ARBA00023015"/>
    </source>
</evidence>
<dbReference type="InterPro" id="IPR016032">
    <property type="entry name" value="Sig_transdc_resp-reg_C-effctor"/>
</dbReference>
<gene>
    <name evidence="8" type="ORF">C7H83_00935</name>
</gene>
<reference evidence="8 9" key="1">
    <citation type="journal article" date="2012" name="Int. J. Syst. Evol. Microbiol.">
        <title>Characterization of Tetragenococcus strains from sugar thick juice reveals a novel species, Tetragenococcus osmophilus sp. nov., and divides Tetragenococcus halophilus into two subspecies, T. halophilus subsp. halophilus subsp. nov. and T. halophilus subsp. flandriensis subsp. nov.</title>
        <authorList>
            <person name="Juste A."/>
            <person name="Van Trappen S."/>
            <person name="Verreth C."/>
            <person name="Cleenwerck I."/>
            <person name="De Vos P."/>
            <person name="Lievens B."/>
            <person name="Willems K.A."/>
        </authorList>
    </citation>
    <scope>NUCLEOTIDE SEQUENCE [LARGE SCALE GENOMIC DNA]</scope>
    <source>
        <strain evidence="8 9">LMG 26042</strain>
    </source>
</reference>
<dbReference type="SUPFAM" id="SSF46894">
    <property type="entry name" value="C-terminal effector domain of the bipartite response regulators"/>
    <property type="match status" value="1"/>
</dbReference>
<dbReference type="RefSeq" id="WP_103892269.1">
    <property type="nucleotide sequence ID" value="NZ_CP027768.1"/>
</dbReference>
<dbReference type="GO" id="GO:0003677">
    <property type="term" value="F:DNA binding"/>
    <property type="evidence" value="ECO:0007669"/>
    <property type="project" value="UniProtKB-KW"/>
</dbReference>
<name>A0A3G5FGC9_TETHA</name>
<keyword evidence="3 8" id="KW-0238">DNA-binding</keyword>
<evidence type="ECO:0000259" key="6">
    <source>
        <dbReference type="PROSITE" id="PS50043"/>
    </source>
</evidence>
<feature type="domain" description="Response regulatory" evidence="7">
    <location>
        <begin position="3"/>
        <end position="119"/>
    </location>
</feature>
<dbReference type="InterPro" id="IPR039420">
    <property type="entry name" value="WalR-like"/>
</dbReference>
<dbReference type="PANTHER" id="PTHR43214">
    <property type="entry name" value="TWO-COMPONENT RESPONSE REGULATOR"/>
    <property type="match status" value="1"/>
</dbReference>
<keyword evidence="1 5" id="KW-0597">Phosphoprotein</keyword>
<dbReference type="Proteomes" id="UP000280475">
    <property type="component" value="Chromosome"/>
</dbReference>
<keyword evidence="2" id="KW-0805">Transcription regulation</keyword>
<dbReference type="InterPro" id="IPR000792">
    <property type="entry name" value="Tscrpt_reg_LuxR_C"/>
</dbReference>
<evidence type="ECO:0000256" key="4">
    <source>
        <dbReference type="ARBA" id="ARBA00023163"/>
    </source>
</evidence>
<dbReference type="PROSITE" id="PS50110">
    <property type="entry name" value="RESPONSE_REGULATORY"/>
    <property type="match status" value="1"/>
</dbReference>
<dbReference type="GO" id="GO:0000160">
    <property type="term" value="P:phosphorelay signal transduction system"/>
    <property type="evidence" value="ECO:0007669"/>
    <property type="project" value="InterPro"/>
</dbReference>
<organism evidence="8 9">
    <name type="scientific">Tetragenococcus halophilus</name>
    <name type="common">Pediococcus halophilus</name>
    <dbReference type="NCBI Taxonomy" id="51669"/>
    <lineage>
        <taxon>Bacteria</taxon>
        <taxon>Bacillati</taxon>
        <taxon>Bacillota</taxon>
        <taxon>Bacilli</taxon>
        <taxon>Lactobacillales</taxon>
        <taxon>Enterococcaceae</taxon>
        <taxon>Tetragenococcus</taxon>
    </lineage>
</organism>
<dbReference type="CDD" id="cd17535">
    <property type="entry name" value="REC_NarL-like"/>
    <property type="match status" value="1"/>
</dbReference>
<accession>A0A3G5FGC9</accession>
<dbReference type="SUPFAM" id="SSF52172">
    <property type="entry name" value="CheY-like"/>
    <property type="match status" value="1"/>
</dbReference>
<evidence type="ECO:0000256" key="5">
    <source>
        <dbReference type="PROSITE-ProRule" id="PRU00169"/>
    </source>
</evidence>
<feature type="modified residue" description="4-aspartylphosphate" evidence="5">
    <location>
        <position position="54"/>
    </location>
</feature>
<dbReference type="InterPro" id="IPR011006">
    <property type="entry name" value="CheY-like_superfamily"/>
</dbReference>
<dbReference type="CDD" id="cd06170">
    <property type="entry name" value="LuxR_C_like"/>
    <property type="match status" value="1"/>
</dbReference>
<dbReference type="SMART" id="SM00448">
    <property type="entry name" value="REC"/>
    <property type="match status" value="1"/>
</dbReference>
<dbReference type="AlphaFoldDB" id="A0A3G5FGC9"/>
<keyword evidence="4" id="KW-0804">Transcription</keyword>
<evidence type="ECO:0000256" key="1">
    <source>
        <dbReference type="ARBA" id="ARBA00022553"/>
    </source>
</evidence>
<dbReference type="PRINTS" id="PR00038">
    <property type="entry name" value="HTHLUXR"/>
</dbReference>
<sequence>MINILLAEDQMLVRQGLKLMIETEKEFQVSGEASNGQEAVTLCEKQTFDVVILDIRMPEMSGLEAGRKIRQRWPDVIILMLTTFNDEEYALEALKYQANGYLLKDGDSEVLIRSIRSALEGGLVIEDHVAAKVMPTLLKDQTEKAEVDQSLTSRELDIITCIGQGMNNQEIASKLFLSTGTVKNQISIILDKLELRDRTQIAIYSLEHGIKR</sequence>